<accession>A0AAU9R1D0</accession>
<evidence type="ECO:0000313" key="2">
    <source>
        <dbReference type="Proteomes" id="UP001295462"/>
    </source>
</evidence>
<dbReference type="Proteomes" id="UP001295462">
    <property type="component" value="Unassembled WGS sequence"/>
</dbReference>
<proteinExistence type="predicted"/>
<sequence>MPGYLLSVSDADKAVVRPVVLQVCRALQTHLNLGRSTEMIYAGDTLAIPQKGSNLSDKNDCLKK</sequence>
<evidence type="ECO:0000313" key="1">
    <source>
        <dbReference type="EMBL" id="CAH1603875.1"/>
    </source>
</evidence>
<dbReference type="EMBL" id="CAKMUD010000145">
    <property type="protein sequence ID" value="CAH1603875.1"/>
    <property type="molecule type" value="Genomic_DNA"/>
</dbReference>
<reference evidence="1" key="1">
    <citation type="submission" date="2022-01" db="EMBL/GenBank/DDBJ databases">
        <authorList>
            <person name="Lagorce A."/>
        </authorList>
    </citation>
    <scope>NUCLEOTIDE SEQUENCE</scope>
    <source>
        <strain evidence="1">Th15_F1_A12</strain>
    </source>
</reference>
<protein>
    <submittedName>
        <fullName evidence="1">Uncharacterized protein</fullName>
    </submittedName>
</protein>
<comment type="caution">
    <text evidence="1">The sequence shown here is derived from an EMBL/GenBank/DDBJ whole genome shotgun (WGS) entry which is preliminary data.</text>
</comment>
<name>A0AAU9R1D0_9VIBR</name>
<gene>
    <name evidence="1" type="ORF">THF1A12_860006</name>
</gene>
<organism evidence="1 2">
    <name type="scientific">Vibrio jasicida</name>
    <dbReference type="NCBI Taxonomy" id="766224"/>
    <lineage>
        <taxon>Bacteria</taxon>
        <taxon>Pseudomonadati</taxon>
        <taxon>Pseudomonadota</taxon>
        <taxon>Gammaproteobacteria</taxon>
        <taxon>Vibrionales</taxon>
        <taxon>Vibrionaceae</taxon>
        <taxon>Vibrio</taxon>
    </lineage>
</organism>
<dbReference type="AlphaFoldDB" id="A0AAU9R1D0"/>
<dbReference type="RefSeq" id="WP_409590412.1">
    <property type="nucleotide sequence ID" value="NZ_CAKMTZ010000142.1"/>
</dbReference>